<keyword evidence="1" id="KW-1133">Transmembrane helix</keyword>
<feature type="transmembrane region" description="Helical" evidence="1">
    <location>
        <begin position="277"/>
        <end position="297"/>
    </location>
</feature>
<feature type="transmembrane region" description="Helical" evidence="1">
    <location>
        <begin position="50"/>
        <end position="70"/>
    </location>
</feature>
<evidence type="ECO:0000313" key="3">
    <source>
        <dbReference type="EMBL" id="SEH81628.1"/>
    </source>
</evidence>
<feature type="transmembrane region" description="Helical" evidence="1">
    <location>
        <begin position="251"/>
        <end position="270"/>
    </location>
</feature>
<protein>
    <recommendedName>
        <fullName evidence="2">Acyltransferase 3 domain-containing protein</fullName>
    </recommendedName>
</protein>
<reference evidence="4" key="1">
    <citation type="submission" date="2016-09" db="EMBL/GenBank/DDBJ databases">
        <authorList>
            <person name="Koehorst J."/>
        </authorList>
    </citation>
    <scope>NUCLEOTIDE SEQUENCE [LARGE SCALE GENOMIC DNA]</scope>
</reference>
<feature type="transmembrane region" description="Helical" evidence="1">
    <location>
        <begin position="82"/>
        <end position="103"/>
    </location>
</feature>
<dbReference type="RefSeq" id="WP_067774541.1">
    <property type="nucleotide sequence ID" value="NZ_LIGX01000019.1"/>
</dbReference>
<dbReference type="GO" id="GO:0016747">
    <property type="term" value="F:acyltransferase activity, transferring groups other than amino-acyl groups"/>
    <property type="evidence" value="ECO:0007669"/>
    <property type="project" value="InterPro"/>
</dbReference>
<dbReference type="Pfam" id="PF01757">
    <property type="entry name" value="Acyl_transf_3"/>
    <property type="match status" value="1"/>
</dbReference>
<keyword evidence="1" id="KW-0472">Membrane</keyword>
<evidence type="ECO:0000256" key="1">
    <source>
        <dbReference type="SAM" id="Phobius"/>
    </source>
</evidence>
<accession>A0A1C7PCL2</accession>
<feature type="transmembrane region" description="Helical" evidence="1">
    <location>
        <begin position="303"/>
        <end position="324"/>
    </location>
</feature>
<feature type="transmembrane region" description="Helical" evidence="1">
    <location>
        <begin position="140"/>
        <end position="158"/>
    </location>
</feature>
<dbReference type="KEGG" id="agl:PYTT_0956"/>
<dbReference type="AlphaFoldDB" id="A0A1C7PCL2"/>
<feature type="domain" description="Acyltransferase 3" evidence="2">
    <location>
        <begin position="21"/>
        <end position="319"/>
    </location>
</feature>
<dbReference type="OrthoDB" id="1072135at2"/>
<organism evidence="3 4">
    <name type="scientific">Akkermansia glycaniphila</name>
    <dbReference type="NCBI Taxonomy" id="1679444"/>
    <lineage>
        <taxon>Bacteria</taxon>
        <taxon>Pseudomonadati</taxon>
        <taxon>Verrucomicrobiota</taxon>
        <taxon>Verrucomicrobiia</taxon>
        <taxon>Verrucomicrobiales</taxon>
        <taxon>Akkermansiaceae</taxon>
        <taxon>Akkermansia</taxon>
    </lineage>
</organism>
<gene>
    <name evidence="3" type="ORF">PYTT_0956</name>
</gene>
<dbReference type="STRING" id="1679444.PYTT_0956"/>
<dbReference type="EMBL" id="LT629973">
    <property type="protein sequence ID" value="SEH81628.1"/>
    <property type="molecule type" value="Genomic_DNA"/>
</dbReference>
<sequence length="342" mass="39049">MSGSEVFFAMEVKGGSPRAGWVELCRFVGLYAVILLHVEAGQAGWLRQVLWGNYVSWNGLFFLISAYFLGRTRAPMLQRAGFFLKFYFLWNAVFFLCKTVWLAPWAEGHSFPYTVWDCIRLMLGVDCQSWSDGGSMPWDYPLWFLRDLMMMMAVFSFFRTRRVRAIGSLVLCAVSCVQPVNEAAVFYGLPGEQSWWFFCAGMLLSSVDLEVWQRFLMRSGYCFVVGFAFFFVFRCPAVWDVPVLSMVLRLIVVAAVLTVSVWICAAVPAVGRWSAVFSPVFFFIYASHAVYLGLLSGKGIDSVWAWAALSLLYMVAAVVFFRLVKKYRPSWTGILFARPMRR</sequence>
<feature type="transmembrane region" description="Helical" evidence="1">
    <location>
        <begin position="219"/>
        <end position="239"/>
    </location>
</feature>
<dbReference type="Proteomes" id="UP000176204">
    <property type="component" value="Chromosome I"/>
</dbReference>
<name>A0A1C7PCL2_9BACT</name>
<proteinExistence type="predicted"/>
<evidence type="ECO:0000259" key="2">
    <source>
        <dbReference type="Pfam" id="PF01757"/>
    </source>
</evidence>
<keyword evidence="4" id="KW-1185">Reference proteome</keyword>
<keyword evidence="1" id="KW-0812">Transmembrane</keyword>
<evidence type="ECO:0000313" key="4">
    <source>
        <dbReference type="Proteomes" id="UP000176204"/>
    </source>
</evidence>
<dbReference type="InterPro" id="IPR002656">
    <property type="entry name" value="Acyl_transf_3_dom"/>
</dbReference>